<dbReference type="GeneID" id="36398684"/>
<accession>A0A0P1AWZ8</accession>
<evidence type="ECO:0000313" key="1">
    <source>
        <dbReference type="EMBL" id="CEG46960.1"/>
    </source>
</evidence>
<reference evidence="2" key="1">
    <citation type="submission" date="2014-09" db="EMBL/GenBank/DDBJ databases">
        <authorList>
            <person name="Sharma Rahul"/>
            <person name="Thines Marco"/>
        </authorList>
    </citation>
    <scope>NUCLEOTIDE SEQUENCE [LARGE SCALE GENOMIC DNA]</scope>
</reference>
<name>A0A0P1AWZ8_PLAHL</name>
<proteinExistence type="predicted"/>
<sequence length="49" mass="5426">MAVAGQLSSCATDLKLSRYADISLNGKMIKTKTIKKPDRGGRLSIRRYL</sequence>
<dbReference type="Proteomes" id="UP000054928">
    <property type="component" value="Unassembled WGS sequence"/>
</dbReference>
<protein>
    <submittedName>
        <fullName evidence="1">Uncharacterized protein</fullName>
    </submittedName>
</protein>
<evidence type="ECO:0000313" key="2">
    <source>
        <dbReference type="Proteomes" id="UP000054928"/>
    </source>
</evidence>
<keyword evidence="2" id="KW-1185">Reference proteome</keyword>
<organism evidence="1 2">
    <name type="scientific">Plasmopara halstedii</name>
    <name type="common">Downy mildew of sunflower</name>
    <dbReference type="NCBI Taxonomy" id="4781"/>
    <lineage>
        <taxon>Eukaryota</taxon>
        <taxon>Sar</taxon>
        <taxon>Stramenopiles</taxon>
        <taxon>Oomycota</taxon>
        <taxon>Peronosporomycetes</taxon>
        <taxon>Peronosporales</taxon>
        <taxon>Peronosporaceae</taxon>
        <taxon>Plasmopara</taxon>
    </lineage>
</organism>
<dbReference type="AlphaFoldDB" id="A0A0P1AWZ8"/>
<dbReference type="RefSeq" id="XP_024583329.1">
    <property type="nucleotide sequence ID" value="XM_024717873.1"/>
</dbReference>
<dbReference type="EMBL" id="CCYD01002371">
    <property type="protein sequence ID" value="CEG46960.1"/>
    <property type="molecule type" value="Genomic_DNA"/>
</dbReference>